<dbReference type="InterPro" id="IPR051050">
    <property type="entry name" value="Lipid_II_flippase_MurJ/MviN"/>
</dbReference>
<evidence type="ECO:0000256" key="3">
    <source>
        <dbReference type="ARBA" id="ARBA00022692"/>
    </source>
</evidence>
<name>A0A2S8SUV0_9BACT</name>
<evidence type="ECO:0000256" key="8">
    <source>
        <dbReference type="ARBA" id="ARBA00060041"/>
    </source>
</evidence>
<keyword evidence="6 11" id="KW-1133">Transmembrane helix</keyword>
<keyword evidence="5" id="KW-0573">Peptidoglycan synthesis</keyword>
<dbReference type="Pfam" id="PF03023">
    <property type="entry name" value="MurJ"/>
    <property type="match status" value="1"/>
</dbReference>
<evidence type="ECO:0000256" key="5">
    <source>
        <dbReference type="ARBA" id="ARBA00022984"/>
    </source>
</evidence>
<evidence type="ECO:0000256" key="1">
    <source>
        <dbReference type="ARBA" id="ARBA00004651"/>
    </source>
</evidence>
<feature type="transmembrane region" description="Helical" evidence="11">
    <location>
        <begin position="500"/>
        <end position="523"/>
    </location>
</feature>
<comment type="similarity">
    <text evidence="9">Belongs to the MurJ/MviN family.</text>
</comment>
<feature type="transmembrane region" description="Helical" evidence="11">
    <location>
        <begin position="280"/>
        <end position="300"/>
    </location>
</feature>
<feature type="transmembrane region" description="Helical" evidence="11">
    <location>
        <begin position="181"/>
        <end position="205"/>
    </location>
</feature>
<dbReference type="AlphaFoldDB" id="A0A2S8SUV0"/>
<comment type="subcellular location">
    <subcellularLocation>
        <location evidence="1">Cell membrane</location>
        <topology evidence="1">Multi-pass membrane protein</topology>
    </subcellularLocation>
</comment>
<keyword evidence="2" id="KW-1003">Cell membrane</keyword>
<feature type="transmembrane region" description="Helical" evidence="11">
    <location>
        <begin position="402"/>
        <end position="422"/>
    </location>
</feature>
<comment type="caution">
    <text evidence="12">The sequence shown here is derived from an EMBL/GenBank/DDBJ whole genome shotgun (WGS) entry which is preliminary data.</text>
</comment>
<dbReference type="EMBL" id="NIGF01000004">
    <property type="protein sequence ID" value="PQV64549.1"/>
    <property type="molecule type" value="Genomic_DNA"/>
</dbReference>
<dbReference type="RefSeq" id="WP_157947540.1">
    <property type="nucleotide sequence ID" value="NZ_NIGF01000004.1"/>
</dbReference>
<feature type="compositionally biased region" description="Polar residues" evidence="10">
    <location>
        <begin position="15"/>
        <end position="26"/>
    </location>
</feature>
<evidence type="ECO:0000313" key="13">
    <source>
        <dbReference type="Proteomes" id="UP000237684"/>
    </source>
</evidence>
<gene>
    <name evidence="12" type="ORF">B1R32_10442</name>
</gene>
<evidence type="ECO:0000256" key="6">
    <source>
        <dbReference type="ARBA" id="ARBA00022989"/>
    </source>
</evidence>
<feature type="region of interest" description="Disordered" evidence="10">
    <location>
        <begin position="1"/>
        <end position="26"/>
    </location>
</feature>
<dbReference type="PRINTS" id="PR01806">
    <property type="entry name" value="VIRFACTRMVIN"/>
</dbReference>
<dbReference type="GO" id="GO:0008360">
    <property type="term" value="P:regulation of cell shape"/>
    <property type="evidence" value="ECO:0007669"/>
    <property type="project" value="UniProtKB-KW"/>
</dbReference>
<feature type="transmembrane region" description="Helical" evidence="11">
    <location>
        <begin position="535"/>
        <end position="557"/>
    </location>
</feature>
<evidence type="ECO:0000256" key="11">
    <source>
        <dbReference type="SAM" id="Phobius"/>
    </source>
</evidence>
<dbReference type="GO" id="GO:0015648">
    <property type="term" value="F:lipid-linked peptidoglycan transporter activity"/>
    <property type="evidence" value="ECO:0007669"/>
    <property type="project" value="TreeGrafter"/>
</dbReference>
<dbReference type="GO" id="GO:0005886">
    <property type="term" value="C:plasma membrane"/>
    <property type="evidence" value="ECO:0007669"/>
    <property type="project" value="UniProtKB-SubCell"/>
</dbReference>
<evidence type="ECO:0000313" key="12">
    <source>
        <dbReference type="EMBL" id="PQV64549.1"/>
    </source>
</evidence>
<dbReference type="InterPro" id="IPR004268">
    <property type="entry name" value="MurJ"/>
</dbReference>
<comment type="function">
    <text evidence="8">Involved in peptidoglycan biosynthesis. Transports lipid-linked peptidoglycan precursors from the inner to the outer leaflet of the cytoplasmic membrane.</text>
</comment>
<dbReference type="PANTHER" id="PTHR47019">
    <property type="entry name" value="LIPID II FLIPPASE MURJ"/>
    <property type="match status" value="1"/>
</dbReference>
<protein>
    <submittedName>
        <fullName evidence="12">Murein biosynthesis integral membrane protein MurJ</fullName>
    </submittedName>
</protein>
<keyword evidence="3 11" id="KW-0812">Transmembrane</keyword>
<keyword evidence="13" id="KW-1185">Reference proteome</keyword>
<evidence type="ECO:0000256" key="7">
    <source>
        <dbReference type="ARBA" id="ARBA00023136"/>
    </source>
</evidence>
<evidence type="ECO:0000256" key="4">
    <source>
        <dbReference type="ARBA" id="ARBA00022960"/>
    </source>
</evidence>
<feature type="transmembrane region" description="Helical" evidence="11">
    <location>
        <begin position="112"/>
        <end position="131"/>
    </location>
</feature>
<reference evidence="12 13" key="1">
    <citation type="journal article" date="2018" name="Syst. Appl. Microbiol.">
        <title>Abditibacterium utsteinense sp. nov., the first cultivated member of candidate phylum FBP, isolated from ice-free Antarctic soil samples.</title>
        <authorList>
            <person name="Tahon G."/>
            <person name="Tytgat B."/>
            <person name="Lebbe L."/>
            <person name="Carlier A."/>
            <person name="Willems A."/>
        </authorList>
    </citation>
    <scope>NUCLEOTIDE SEQUENCE [LARGE SCALE GENOMIC DNA]</scope>
    <source>
        <strain evidence="12 13">LMG 29911</strain>
    </source>
</reference>
<keyword evidence="4" id="KW-0133">Cell shape</keyword>
<evidence type="ECO:0000256" key="10">
    <source>
        <dbReference type="SAM" id="MobiDB-lite"/>
    </source>
</evidence>
<feature type="transmembrane region" description="Helical" evidence="11">
    <location>
        <begin position="329"/>
        <end position="349"/>
    </location>
</feature>
<dbReference type="GO" id="GO:0009252">
    <property type="term" value="P:peptidoglycan biosynthetic process"/>
    <property type="evidence" value="ECO:0007669"/>
    <property type="project" value="UniProtKB-KW"/>
</dbReference>
<sequence length="579" mass="63090">MQTPISPANPAPSEAPTNASSGQTTGQSVARATAGIGALHLVRFVIGFIAQPLIAHNLGLRWQADAYAVSTDIVQRLWLIFEKVINPAFLPNFIAAMKDEGEERAWKLASTAVWLIAGALLVVAPLAWFAMPTLVHLLAQKQPPQAIDLTIRAARTLLLGLFFLGFSSLTYTILNGYRRFVYAALGDAFWKLGVFAGAGTAYALYGKQLGTLAKGAKAGTLSAAQNTILLDLAEKSLWLIVWGFVIGSLLKLVPHLFAIGKKWRFLKPQIDLKDPLTRKMFALAVPLLLGILVSETRGFYLQYLADDPSTKIEAGRAALKWSRIIGDNLIQIFPYALSIGIFPFLADLAREKDRQPLTDTLLGALRICVFTFVPLTAILIALRFPLLRAVWESGRLTQADTIVMSWPFMAFTLGLVAFACEMMLSQTFYAMTRAWIPTLIGLATSVLWIILAKTGVEGLGWGLAAIAGAESISKTVKCIVMWQMLKPHLGDVKRRENFFFALKVLAGAIAGALCAAFLIRFIAPDDTANHFKLKMLIAVSVAGIGGLSAFLGASFLLKIEETRALNKVLRRLTGKFSAR</sequence>
<proteinExistence type="inferred from homology"/>
<dbReference type="InParanoid" id="A0A2S8SUV0"/>
<dbReference type="OrthoDB" id="9804143at2"/>
<dbReference type="PANTHER" id="PTHR47019:SF1">
    <property type="entry name" value="LIPID II FLIPPASE MURJ"/>
    <property type="match status" value="1"/>
</dbReference>
<feature type="transmembrane region" description="Helical" evidence="11">
    <location>
        <begin position="151"/>
        <end position="174"/>
    </location>
</feature>
<organism evidence="12 13">
    <name type="scientific">Abditibacterium utsteinense</name>
    <dbReference type="NCBI Taxonomy" id="1960156"/>
    <lineage>
        <taxon>Bacteria</taxon>
        <taxon>Pseudomonadati</taxon>
        <taxon>Abditibacteriota</taxon>
        <taxon>Abditibacteriia</taxon>
        <taxon>Abditibacteriales</taxon>
        <taxon>Abditibacteriaceae</taxon>
        <taxon>Abditibacterium</taxon>
    </lineage>
</organism>
<evidence type="ECO:0000256" key="2">
    <source>
        <dbReference type="ARBA" id="ARBA00022475"/>
    </source>
</evidence>
<dbReference type="Proteomes" id="UP000237684">
    <property type="component" value="Unassembled WGS sequence"/>
</dbReference>
<evidence type="ECO:0000256" key="9">
    <source>
        <dbReference type="ARBA" id="ARBA00061532"/>
    </source>
</evidence>
<keyword evidence="7 11" id="KW-0472">Membrane</keyword>
<accession>A0A2S8SUV0</accession>
<feature type="transmembrane region" description="Helical" evidence="11">
    <location>
        <begin position="237"/>
        <end position="259"/>
    </location>
</feature>
<dbReference type="GO" id="GO:0034204">
    <property type="term" value="P:lipid translocation"/>
    <property type="evidence" value="ECO:0007669"/>
    <property type="project" value="TreeGrafter"/>
</dbReference>
<feature type="transmembrane region" description="Helical" evidence="11">
    <location>
        <begin position="361"/>
        <end position="382"/>
    </location>
</feature>